<dbReference type="EMBL" id="NBII01000010">
    <property type="protein sequence ID" value="PAV15280.1"/>
    <property type="molecule type" value="Genomic_DNA"/>
</dbReference>
<evidence type="ECO:0000256" key="1">
    <source>
        <dbReference type="SAM" id="MobiDB-lite"/>
    </source>
</evidence>
<evidence type="ECO:0000256" key="2">
    <source>
        <dbReference type="SAM" id="Phobius"/>
    </source>
</evidence>
<keyword evidence="2" id="KW-0812">Transmembrane</keyword>
<keyword evidence="6" id="KW-1185">Reference proteome</keyword>
<dbReference type="STRING" id="2282107.A0A286U6T3"/>
<feature type="compositionally biased region" description="Polar residues" evidence="1">
    <location>
        <begin position="769"/>
        <end position="781"/>
    </location>
</feature>
<evidence type="ECO:0000313" key="6">
    <source>
        <dbReference type="Proteomes" id="UP000217199"/>
    </source>
</evidence>
<dbReference type="OrthoDB" id="3918848at2759"/>
<dbReference type="PANTHER" id="PTHR31987">
    <property type="entry name" value="GLUTAMINASE A-RELATED"/>
    <property type="match status" value="1"/>
</dbReference>
<evidence type="ECO:0000259" key="4">
    <source>
        <dbReference type="Pfam" id="PF17168"/>
    </source>
</evidence>
<dbReference type="SUPFAM" id="SSF48208">
    <property type="entry name" value="Six-hairpin glycosidases"/>
    <property type="match status" value="1"/>
</dbReference>
<comment type="caution">
    <text evidence="5">The sequence shown here is derived from an EMBL/GenBank/DDBJ whole genome shotgun (WGS) entry which is preliminary data.</text>
</comment>
<dbReference type="InterPro" id="IPR008928">
    <property type="entry name" value="6-hairpin_glycosidase_sf"/>
</dbReference>
<dbReference type="Pfam" id="PF17168">
    <property type="entry name" value="DUF5127"/>
    <property type="match status" value="1"/>
</dbReference>
<dbReference type="InterPro" id="IPR032514">
    <property type="entry name" value="GtaA_central"/>
</dbReference>
<sequence>MPILITVPGWVPEPFNPPSLPLAVKSPYVNCWLPQGSESFRINNSWARNWDNLASDSSIMGWNAGIRVDGQAYNLFGAPDIANYTSANQTSVLFTPTRTSVLLTAGTVDVNMTFLSPIEAHDLTRLSMPFSYLYLSAVANDNSAHEIQFYSDITGDWIAGDDSLPGNWAPEELSDFLSLRMQLTYEGKYQEIRNIPQDAVLYHSIQKRSSLSWEINPAGSMRDAFANGTGLLNRTENNFHAVTSPTEGLGISVDIGSMEPGIGFDPVVFTIGLVRDPVVQYTNGNNQLEERNAYYWANFSTIDDVIKDALDHFEDALAASIELDNKLLTAANSISTEYAGLISLVTRQAMGAIEYTIIKNNQNISDVKAFMKNMGNVGSGQVNAVDVIYAAMPVYLYLNPDIIGYLLSPLLDAQSSPQYTFNYAAIDLGGPFPSATGNLQGNNERVEQSANMIILSLAHAQASGNEELINQYYDLLSEWGDYLVNNTLSPTDQTTSSSDNIGSTNQTNLILKGIIGIRAMSEISSLTGHSDDFTKYKAKADQYYKFWENLAISDRIDLTYGGDSGLIYNLYADKLLGLNVVDDSVYALQTSFYKTYFSQQYGVPLDATNFSLSRTDWMLFAATTTTDTQVRDNMIKQVYNYAASNLSDNPFSLVYNPSNGKMISGLNSPAQGAIFAPLALTVNKNINTSNLDPNSGGGAVKKPSSTGAIVGGVVGGVAAISISIACILLYRRRQQKRTASRFETGDMSQALRYRNHSNVIPTPFRVPGPQSNIIIQNPSPRNKTDKSGPASKKTSSLRPCVGETTDVERTNDTGGEALREEISGLRMEIERLREETAPPSYAS</sequence>
<evidence type="ECO:0000313" key="5">
    <source>
        <dbReference type="EMBL" id="PAV15280.1"/>
    </source>
</evidence>
<dbReference type="AlphaFoldDB" id="A0A286U6T3"/>
<feature type="domain" description="Glutaminase A N-terminal" evidence="4">
    <location>
        <begin position="97"/>
        <end position="328"/>
    </location>
</feature>
<feature type="domain" description="Glutaminase A central" evidence="3">
    <location>
        <begin position="335"/>
        <end position="677"/>
    </location>
</feature>
<organism evidence="5 6">
    <name type="scientific">Pyrrhoderma noxium</name>
    <dbReference type="NCBI Taxonomy" id="2282107"/>
    <lineage>
        <taxon>Eukaryota</taxon>
        <taxon>Fungi</taxon>
        <taxon>Dikarya</taxon>
        <taxon>Basidiomycota</taxon>
        <taxon>Agaricomycotina</taxon>
        <taxon>Agaricomycetes</taxon>
        <taxon>Hymenochaetales</taxon>
        <taxon>Hymenochaetaceae</taxon>
        <taxon>Pyrrhoderma</taxon>
    </lineage>
</organism>
<dbReference type="InterPro" id="IPR052743">
    <property type="entry name" value="Glutaminase_GtaA"/>
</dbReference>
<feature type="region of interest" description="Disordered" evidence="1">
    <location>
        <begin position="759"/>
        <end position="815"/>
    </location>
</feature>
<dbReference type="PANTHER" id="PTHR31987:SF1">
    <property type="entry name" value="GLUTAMINASE A"/>
    <property type="match status" value="1"/>
</dbReference>
<dbReference type="InParanoid" id="A0A286U6T3"/>
<reference evidence="5 6" key="1">
    <citation type="journal article" date="2017" name="Mol. Ecol.">
        <title>Comparative and population genomic landscape of Phellinus noxius: A hypervariable fungus causing root rot in trees.</title>
        <authorList>
            <person name="Chung C.L."/>
            <person name="Lee T.J."/>
            <person name="Akiba M."/>
            <person name="Lee H.H."/>
            <person name="Kuo T.H."/>
            <person name="Liu D."/>
            <person name="Ke H.M."/>
            <person name="Yokoi T."/>
            <person name="Roa M.B."/>
            <person name="Lu M.J."/>
            <person name="Chang Y.Y."/>
            <person name="Ann P.J."/>
            <person name="Tsai J.N."/>
            <person name="Chen C.Y."/>
            <person name="Tzean S.S."/>
            <person name="Ota Y."/>
            <person name="Hattori T."/>
            <person name="Sahashi N."/>
            <person name="Liou R.F."/>
            <person name="Kikuchi T."/>
            <person name="Tsai I.J."/>
        </authorList>
    </citation>
    <scope>NUCLEOTIDE SEQUENCE [LARGE SCALE GENOMIC DNA]</scope>
    <source>
        <strain evidence="5 6">FFPRI411160</strain>
    </source>
</reference>
<gene>
    <name evidence="5" type="ORF">PNOK_0904100</name>
</gene>
<feature type="transmembrane region" description="Helical" evidence="2">
    <location>
        <begin position="708"/>
        <end position="730"/>
    </location>
</feature>
<name>A0A286U6T3_9AGAM</name>
<protein>
    <recommendedName>
        <fullName evidence="7">DUF1793-domain-containing protein</fullName>
    </recommendedName>
</protein>
<keyword evidence="2" id="KW-0472">Membrane</keyword>
<accession>A0A286U6T3</accession>
<dbReference type="GO" id="GO:0005975">
    <property type="term" value="P:carbohydrate metabolic process"/>
    <property type="evidence" value="ECO:0007669"/>
    <property type="project" value="InterPro"/>
</dbReference>
<evidence type="ECO:0000259" key="3">
    <source>
        <dbReference type="Pfam" id="PF16335"/>
    </source>
</evidence>
<feature type="compositionally biased region" description="Basic and acidic residues" evidence="1">
    <location>
        <begin position="806"/>
        <end position="815"/>
    </location>
</feature>
<dbReference type="Pfam" id="PF16335">
    <property type="entry name" value="GtaA_6_Hairpin"/>
    <property type="match status" value="1"/>
</dbReference>
<dbReference type="Proteomes" id="UP000217199">
    <property type="component" value="Unassembled WGS sequence"/>
</dbReference>
<evidence type="ECO:0008006" key="7">
    <source>
        <dbReference type="Google" id="ProtNLM"/>
    </source>
</evidence>
<dbReference type="InterPro" id="IPR033433">
    <property type="entry name" value="GtaA_N"/>
</dbReference>
<keyword evidence="2" id="KW-1133">Transmembrane helix</keyword>
<proteinExistence type="predicted"/>